<dbReference type="InterPro" id="IPR046952">
    <property type="entry name" value="GSHR/TRXR-like"/>
</dbReference>
<dbReference type="PRINTS" id="PR00411">
    <property type="entry name" value="PNDRDTASEI"/>
</dbReference>
<dbReference type="InterPro" id="IPR023753">
    <property type="entry name" value="FAD/NAD-binding_dom"/>
</dbReference>
<keyword evidence="5 8" id="KW-0560">Oxidoreductase</keyword>
<evidence type="ECO:0000259" key="10">
    <source>
        <dbReference type="Pfam" id="PF07992"/>
    </source>
</evidence>
<gene>
    <name evidence="11" type="primary">gorA</name>
    <name evidence="11" type="ORF">H9645_12080</name>
</gene>
<evidence type="ECO:0000256" key="6">
    <source>
        <dbReference type="ARBA" id="ARBA00023157"/>
    </source>
</evidence>
<dbReference type="NCBIfam" id="NF004776">
    <property type="entry name" value="PRK06116.1"/>
    <property type="match status" value="1"/>
</dbReference>
<evidence type="ECO:0000256" key="4">
    <source>
        <dbReference type="ARBA" id="ARBA00022827"/>
    </source>
</evidence>
<comment type="similarity">
    <text evidence="2 8">Belongs to the class-I pyridine nucleotide-disulfide oxidoreductase family.</text>
</comment>
<dbReference type="SUPFAM" id="SSF55424">
    <property type="entry name" value="FAD/NAD-linked reductases, dimerisation (C-terminal) domain"/>
    <property type="match status" value="1"/>
</dbReference>
<dbReference type="GO" id="GO:0004362">
    <property type="term" value="F:glutathione-disulfide reductase (NADPH) activity"/>
    <property type="evidence" value="ECO:0007669"/>
    <property type="project" value="UniProtKB-EC"/>
</dbReference>
<evidence type="ECO:0000256" key="5">
    <source>
        <dbReference type="ARBA" id="ARBA00023002"/>
    </source>
</evidence>
<dbReference type="Pfam" id="PF02852">
    <property type="entry name" value="Pyr_redox_dim"/>
    <property type="match status" value="1"/>
</dbReference>
<dbReference type="PRINTS" id="PR00368">
    <property type="entry name" value="FADPNR"/>
</dbReference>
<evidence type="ECO:0000256" key="2">
    <source>
        <dbReference type="ARBA" id="ARBA00007532"/>
    </source>
</evidence>
<dbReference type="InterPro" id="IPR004099">
    <property type="entry name" value="Pyr_nucl-diS_OxRdtase_dimer"/>
</dbReference>
<evidence type="ECO:0000256" key="1">
    <source>
        <dbReference type="ARBA" id="ARBA00001974"/>
    </source>
</evidence>
<keyword evidence="7 8" id="KW-0676">Redox-active center</keyword>
<dbReference type="Gene3D" id="3.50.50.60">
    <property type="entry name" value="FAD/NAD(P)-binding domain"/>
    <property type="match status" value="2"/>
</dbReference>
<dbReference type="PIRSF" id="PIRSF000350">
    <property type="entry name" value="Mercury_reductase_MerA"/>
    <property type="match status" value="1"/>
</dbReference>
<keyword evidence="6" id="KW-1015">Disulfide bond</keyword>
<evidence type="ECO:0000256" key="7">
    <source>
        <dbReference type="ARBA" id="ARBA00023284"/>
    </source>
</evidence>
<name>A0ABR8UL77_9GAMM</name>
<evidence type="ECO:0000256" key="8">
    <source>
        <dbReference type="RuleBase" id="RU003691"/>
    </source>
</evidence>
<dbReference type="RefSeq" id="WP_191729935.1">
    <property type="nucleotide sequence ID" value="NZ_JACSQJ010000007.1"/>
</dbReference>
<accession>A0ABR8UL77</accession>
<dbReference type="PROSITE" id="PS00076">
    <property type="entry name" value="PYRIDINE_REDOX_1"/>
    <property type="match status" value="1"/>
</dbReference>
<comment type="caution">
    <text evidence="11">The sequence shown here is derived from an EMBL/GenBank/DDBJ whole genome shotgun (WGS) entry which is preliminary data.</text>
</comment>
<dbReference type="InterPro" id="IPR016156">
    <property type="entry name" value="FAD/NAD-linked_Rdtase_dimer_sf"/>
</dbReference>
<sequence length="455" mass="47399">MSAARRLHVDLAVVGGGSGGLAAAFRAASHGARVALLEPGELGGTCVNVGCVPKKAMWLAADLGARLGHAKALGFPVEPACPDWAQLVASRQGYIANIHASYRRRIDEAGIVLLPARGRLAGNGRVDCDDGTQVEAEHILLATGGRPVRPDIPGAELGIDSDGFFALSAAPARVAIIGGGYIGVELAGVLQALGSQVELFVRGDDLLKGFDPDVVERLRGNMHQAGIALHFGYSLAALEPGEGGGVRLRERGGDAGNPFDAVIFATGRRPNTDGLGLEAAGVRTADDGHIEVDAYQATSAERIHAVGDVTGRLALTPVAIAEGRRLMDRLFGGDTDACVDHAQVPTVVFSHPPLGKVGLTEAEARERFGGDAVSCHRTTFRPMLHALADVQQHSMFKAVCVGEEQRVVGLHLVGEAADEILQGFAVAVKMGATLADFHATVAIHPTSAEEIVLLR</sequence>
<dbReference type="Proteomes" id="UP000647183">
    <property type="component" value="Unassembled WGS sequence"/>
</dbReference>
<dbReference type="EC" id="1.8.1.7" evidence="11"/>
<dbReference type="InterPro" id="IPR036188">
    <property type="entry name" value="FAD/NAD-bd_sf"/>
</dbReference>
<proteinExistence type="inferred from homology"/>
<reference evidence="11 12" key="1">
    <citation type="submission" date="2020-08" db="EMBL/GenBank/DDBJ databases">
        <title>A Genomic Blueprint of the Chicken Gut Microbiome.</title>
        <authorList>
            <person name="Gilroy R."/>
            <person name="Ravi A."/>
            <person name="Getino M."/>
            <person name="Pursley I."/>
            <person name="Horton D.L."/>
            <person name="Alikhan N.-F."/>
            <person name="Baker D."/>
            <person name="Gharbi K."/>
            <person name="Hall N."/>
            <person name="Watson M."/>
            <person name="Adriaenssens E.M."/>
            <person name="Foster-Nyarko E."/>
            <person name="Jarju S."/>
            <person name="Secka A."/>
            <person name="Antonio M."/>
            <person name="Oren A."/>
            <person name="Chaudhuri R."/>
            <person name="La Ragione R.M."/>
            <person name="Hildebrand F."/>
            <person name="Pallen M.J."/>
        </authorList>
    </citation>
    <scope>NUCLEOTIDE SEQUENCE [LARGE SCALE GENOMIC DNA]</scope>
    <source>
        <strain evidence="11 12">Sa2BVA3</strain>
    </source>
</reference>
<dbReference type="SUPFAM" id="SSF51905">
    <property type="entry name" value="FAD/NAD(P)-binding domain"/>
    <property type="match status" value="1"/>
</dbReference>
<dbReference type="Pfam" id="PF07992">
    <property type="entry name" value="Pyr_redox_2"/>
    <property type="match status" value="1"/>
</dbReference>
<keyword evidence="3 8" id="KW-0285">Flavoprotein</keyword>
<dbReference type="PANTHER" id="PTHR42737">
    <property type="entry name" value="GLUTATHIONE REDUCTASE"/>
    <property type="match status" value="1"/>
</dbReference>
<feature type="domain" description="FAD/NAD(P)-binding" evidence="10">
    <location>
        <begin position="10"/>
        <end position="323"/>
    </location>
</feature>
<dbReference type="Gene3D" id="3.30.390.30">
    <property type="match status" value="1"/>
</dbReference>
<dbReference type="InterPro" id="IPR012999">
    <property type="entry name" value="Pyr_OxRdtase_I_AS"/>
</dbReference>
<dbReference type="InterPro" id="IPR001100">
    <property type="entry name" value="Pyr_nuc-diS_OxRdtase"/>
</dbReference>
<dbReference type="PANTHER" id="PTHR42737:SF2">
    <property type="entry name" value="GLUTATHIONE REDUCTASE"/>
    <property type="match status" value="1"/>
</dbReference>
<organism evidence="11 12">
    <name type="scientific">Luteimonas colneyensis</name>
    <dbReference type="NCBI Taxonomy" id="2762230"/>
    <lineage>
        <taxon>Bacteria</taxon>
        <taxon>Pseudomonadati</taxon>
        <taxon>Pseudomonadota</taxon>
        <taxon>Gammaproteobacteria</taxon>
        <taxon>Lysobacterales</taxon>
        <taxon>Lysobacteraceae</taxon>
        <taxon>Luteimonas</taxon>
    </lineage>
</organism>
<dbReference type="EMBL" id="JACSQJ010000007">
    <property type="protein sequence ID" value="MBD7988766.1"/>
    <property type="molecule type" value="Genomic_DNA"/>
</dbReference>
<evidence type="ECO:0000313" key="12">
    <source>
        <dbReference type="Proteomes" id="UP000647183"/>
    </source>
</evidence>
<protein>
    <submittedName>
        <fullName evidence="11">Glutathione-disulfide reductase</fullName>
        <ecNumber evidence="11">1.8.1.7</ecNumber>
    </submittedName>
</protein>
<evidence type="ECO:0000313" key="11">
    <source>
        <dbReference type="EMBL" id="MBD7988766.1"/>
    </source>
</evidence>
<keyword evidence="12" id="KW-1185">Reference proteome</keyword>
<keyword evidence="4 8" id="KW-0274">FAD</keyword>
<comment type="cofactor">
    <cofactor evidence="1">
        <name>FAD</name>
        <dbReference type="ChEBI" id="CHEBI:57692"/>
    </cofactor>
</comment>
<feature type="domain" description="Pyridine nucleotide-disulphide oxidoreductase dimerisation" evidence="9">
    <location>
        <begin position="344"/>
        <end position="452"/>
    </location>
</feature>
<evidence type="ECO:0000259" key="9">
    <source>
        <dbReference type="Pfam" id="PF02852"/>
    </source>
</evidence>
<evidence type="ECO:0000256" key="3">
    <source>
        <dbReference type="ARBA" id="ARBA00022630"/>
    </source>
</evidence>